<sequence length="65" mass="7621">MRGEVLGVCAGVAVVALGMWIIWMFRGVFPIWILVLGLAFLIGRPVLDWLEWRIRTHERDRRDEE</sequence>
<feature type="transmembrane region" description="Helical" evidence="1">
    <location>
        <begin position="29"/>
        <end position="47"/>
    </location>
</feature>
<name>A0A2N4T3M8_9MICC</name>
<dbReference type="Proteomes" id="UP000234632">
    <property type="component" value="Unassembled WGS sequence"/>
</dbReference>
<feature type="transmembrane region" description="Helical" evidence="1">
    <location>
        <begin position="5"/>
        <end position="23"/>
    </location>
</feature>
<keyword evidence="1" id="KW-0812">Transmembrane</keyword>
<evidence type="ECO:0000313" key="2">
    <source>
        <dbReference type="EMBL" id="PLC12844.1"/>
    </source>
</evidence>
<proteinExistence type="predicted"/>
<dbReference type="RefSeq" id="WP_101852379.1">
    <property type="nucleotide sequence ID" value="NZ_LOMZ01000001.1"/>
</dbReference>
<evidence type="ECO:0000256" key="1">
    <source>
        <dbReference type="SAM" id="Phobius"/>
    </source>
</evidence>
<gene>
    <name evidence="2" type="ORF">AUQ48_12145</name>
</gene>
<dbReference type="AlphaFoldDB" id="A0A2N4T3M8"/>
<dbReference type="EMBL" id="LOMZ01000001">
    <property type="protein sequence ID" value="PLC12844.1"/>
    <property type="molecule type" value="Genomic_DNA"/>
</dbReference>
<accession>A0A2N4T3M8</accession>
<evidence type="ECO:0000313" key="3">
    <source>
        <dbReference type="Proteomes" id="UP000234632"/>
    </source>
</evidence>
<comment type="caution">
    <text evidence="2">The sequence shown here is derived from an EMBL/GenBank/DDBJ whole genome shotgun (WGS) entry which is preliminary data.</text>
</comment>
<organism evidence="2 3">
    <name type="scientific">Kocuria flava</name>
    <dbReference type="NCBI Taxonomy" id="446860"/>
    <lineage>
        <taxon>Bacteria</taxon>
        <taxon>Bacillati</taxon>
        <taxon>Actinomycetota</taxon>
        <taxon>Actinomycetes</taxon>
        <taxon>Micrococcales</taxon>
        <taxon>Micrococcaceae</taxon>
        <taxon>Kocuria</taxon>
    </lineage>
</organism>
<protein>
    <submittedName>
        <fullName evidence="2">Uncharacterized protein</fullName>
    </submittedName>
</protein>
<keyword evidence="1" id="KW-0472">Membrane</keyword>
<keyword evidence="1" id="KW-1133">Transmembrane helix</keyword>
<reference evidence="2 3" key="1">
    <citation type="submission" date="2015-12" db="EMBL/GenBank/DDBJ databases">
        <authorList>
            <person name="Shamseldin A."/>
            <person name="Moawad H."/>
            <person name="Abd El-Rahim W.M."/>
            <person name="Sadowsky M.J."/>
        </authorList>
    </citation>
    <scope>NUCLEOTIDE SEQUENCE [LARGE SCALE GENOMIC DNA]</scope>
    <source>
        <strain evidence="2 3">S43</strain>
    </source>
</reference>